<dbReference type="PANTHER" id="PTHR34203:SF15">
    <property type="entry name" value="SLL1173 PROTEIN"/>
    <property type="match status" value="1"/>
</dbReference>
<gene>
    <name evidence="1" type="ORF">DQQ10_10325</name>
</gene>
<evidence type="ECO:0000313" key="2">
    <source>
        <dbReference type="Proteomes" id="UP000251889"/>
    </source>
</evidence>
<dbReference type="RefSeq" id="WP_112746782.1">
    <property type="nucleotide sequence ID" value="NZ_QMFY01000004.1"/>
</dbReference>
<dbReference type="EMBL" id="QMFY01000004">
    <property type="protein sequence ID" value="RAW01296.1"/>
    <property type="molecule type" value="Genomic_DNA"/>
</dbReference>
<proteinExistence type="predicted"/>
<keyword evidence="2" id="KW-1185">Reference proteome</keyword>
<name>A0A364Y3D4_9BACT</name>
<dbReference type="NCBIfam" id="TIGR01444">
    <property type="entry name" value="fkbM_fam"/>
    <property type="match status" value="1"/>
</dbReference>
<evidence type="ECO:0008006" key="3">
    <source>
        <dbReference type="Google" id="ProtNLM"/>
    </source>
</evidence>
<dbReference type="AlphaFoldDB" id="A0A364Y3D4"/>
<dbReference type="Proteomes" id="UP000251889">
    <property type="component" value="Unassembled WGS sequence"/>
</dbReference>
<comment type="caution">
    <text evidence="1">The sequence shown here is derived from an EMBL/GenBank/DDBJ whole genome shotgun (WGS) entry which is preliminary data.</text>
</comment>
<reference evidence="1 2" key="1">
    <citation type="submission" date="2018-06" db="EMBL/GenBank/DDBJ databases">
        <title>Chryseolinea flavus sp. nov., a member of the phylum Bacteroidetes isolated from soil.</title>
        <authorList>
            <person name="Li Y."/>
            <person name="Wang J."/>
        </authorList>
    </citation>
    <scope>NUCLEOTIDE SEQUENCE [LARGE SCALE GENOMIC DNA]</scope>
    <source>
        <strain evidence="1 2">SDU1-6</strain>
    </source>
</reference>
<dbReference type="OrthoDB" id="9812600at2"/>
<dbReference type="Gene3D" id="3.40.50.150">
    <property type="entry name" value="Vaccinia Virus protein VP39"/>
    <property type="match status" value="1"/>
</dbReference>
<protein>
    <recommendedName>
        <fullName evidence="3">Methyltransferase FkbM domain-containing protein</fullName>
    </recommendedName>
</protein>
<dbReference type="PANTHER" id="PTHR34203">
    <property type="entry name" value="METHYLTRANSFERASE, FKBM FAMILY PROTEIN"/>
    <property type="match status" value="1"/>
</dbReference>
<evidence type="ECO:0000313" key="1">
    <source>
        <dbReference type="EMBL" id="RAW01296.1"/>
    </source>
</evidence>
<dbReference type="SUPFAM" id="SSF53335">
    <property type="entry name" value="S-adenosyl-L-methionine-dependent methyltransferases"/>
    <property type="match status" value="1"/>
</dbReference>
<accession>A0A364Y3D4</accession>
<sequence length="242" mass="27390">MGFKFARLIHSISLRIPQAYALRSGMRVVANTTAQHSLFWSTFTSREYMSLMPEIIKANLKPSLFIDCGAATGYVTMLFHHLMSAGVLEWDIKKTLCVEPSTFNAGVLETNLSTNGIESQLFFGVAGKREGSVDFFETSRNPWSSSINKRFHQGAPAKRNYIDLVPFLATPCFLKVDIEGSEFDFITTYKDSLANVQGVIMEWHYEMGDVEKSEKELLDSGFVKAKTSLDKDRRRVSLYLRK</sequence>
<dbReference type="InterPro" id="IPR052514">
    <property type="entry name" value="SAM-dependent_MTase"/>
</dbReference>
<dbReference type="InterPro" id="IPR029063">
    <property type="entry name" value="SAM-dependent_MTases_sf"/>
</dbReference>
<dbReference type="InterPro" id="IPR006342">
    <property type="entry name" value="FkbM_mtfrase"/>
</dbReference>
<organism evidence="1 2">
    <name type="scientific">Pseudochryseolinea flava</name>
    <dbReference type="NCBI Taxonomy" id="2059302"/>
    <lineage>
        <taxon>Bacteria</taxon>
        <taxon>Pseudomonadati</taxon>
        <taxon>Bacteroidota</taxon>
        <taxon>Cytophagia</taxon>
        <taxon>Cytophagales</taxon>
        <taxon>Fulvivirgaceae</taxon>
        <taxon>Pseudochryseolinea</taxon>
    </lineage>
</organism>